<dbReference type="Pfam" id="PF00356">
    <property type="entry name" value="LacI"/>
    <property type="match status" value="1"/>
</dbReference>
<protein>
    <submittedName>
        <fullName evidence="5">Ribose operon repressor</fullName>
    </submittedName>
</protein>
<dbReference type="InterPro" id="IPR010982">
    <property type="entry name" value="Lambda_DNA-bd_dom_sf"/>
</dbReference>
<keyword evidence="6" id="KW-1185">Reference proteome</keyword>
<proteinExistence type="predicted"/>
<dbReference type="GO" id="GO:0003700">
    <property type="term" value="F:DNA-binding transcription factor activity"/>
    <property type="evidence" value="ECO:0007669"/>
    <property type="project" value="TreeGrafter"/>
</dbReference>
<feature type="domain" description="HTH lacI-type" evidence="4">
    <location>
        <begin position="1"/>
        <end position="56"/>
    </location>
</feature>
<dbReference type="Pfam" id="PF13377">
    <property type="entry name" value="Peripla_BP_3"/>
    <property type="match status" value="1"/>
</dbReference>
<sequence>MTINDIARMAGVSKGTVSRVINHNPQGVSEQTRQRILELIEEVGYIPNRVAGSITLARTKTIGLIIPDIQNMFFPQMVRGVEDCAMENGYTLFLCNSDSNIHKEQQYLRAFLEKRVDGILVNTCGELEDRSLYRSVCQSGIPMVLLDRKSRDFTDKPGVYVDNQEAAYSGVTHLIDTGCRKILFLGGPKGVYTTGERLKGYRQALREAEIPFQKEYITYGAYSTASGYERVRHIIEAYPETDAIFAGADTIAIGVLRALRELNIPVPGQVSVLGFDNIMLSADLTPTLTTVAQPIYEMGYRAARKLLALIGGDPEGAKSECMSTTLVQRESTRSR</sequence>
<dbReference type="GO" id="GO:0000976">
    <property type="term" value="F:transcription cis-regulatory region binding"/>
    <property type="evidence" value="ECO:0007669"/>
    <property type="project" value="TreeGrafter"/>
</dbReference>
<dbReference type="CDD" id="cd06267">
    <property type="entry name" value="PBP1_LacI_sugar_binding-like"/>
    <property type="match status" value="1"/>
</dbReference>
<dbReference type="Gene3D" id="1.10.260.40">
    <property type="entry name" value="lambda repressor-like DNA-binding domains"/>
    <property type="match status" value="1"/>
</dbReference>
<dbReference type="STRING" id="1297617.IB211_02408"/>
<dbReference type="PATRIC" id="fig|1297617.4.peg.2479"/>
<evidence type="ECO:0000256" key="3">
    <source>
        <dbReference type="ARBA" id="ARBA00023163"/>
    </source>
</evidence>
<dbReference type="CDD" id="cd01392">
    <property type="entry name" value="HTH_LacI"/>
    <property type="match status" value="1"/>
</dbReference>
<evidence type="ECO:0000259" key="4">
    <source>
        <dbReference type="PROSITE" id="PS50932"/>
    </source>
</evidence>
<dbReference type="PROSITE" id="PS50932">
    <property type="entry name" value="HTH_LACI_2"/>
    <property type="match status" value="1"/>
</dbReference>
<evidence type="ECO:0000313" key="5">
    <source>
        <dbReference type="EMBL" id="ALP94799.1"/>
    </source>
</evidence>
<organism evidence="5 6">
    <name type="scientific">Intestinimonas butyriciproducens</name>
    <dbReference type="NCBI Taxonomy" id="1297617"/>
    <lineage>
        <taxon>Bacteria</taxon>
        <taxon>Bacillati</taxon>
        <taxon>Bacillota</taxon>
        <taxon>Clostridia</taxon>
        <taxon>Eubacteriales</taxon>
        <taxon>Intestinimonas</taxon>
    </lineage>
</organism>
<dbReference type="PANTHER" id="PTHR30146:SF109">
    <property type="entry name" value="HTH-TYPE TRANSCRIPTIONAL REGULATOR GALS"/>
    <property type="match status" value="1"/>
</dbReference>
<dbReference type="Proteomes" id="UP000064844">
    <property type="component" value="Chromosome"/>
</dbReference>
<dbReference type="PRINTS" id="PR00036">
    <property type="entry name" value="HTHLACI"/>
</dbReference>
<dbReference type="PANTHER" id="PTHR30146">
    <property type="entry name" value="LACI-RELATED TRANSCRIPTIONAL REPRESSOR"/>
    <property type="match status" value="1"/>
</dbReference>
<dbReference type="KEGG" id="ibu:IB211_02408"/>
<keyword evidence="1" id="KW-0805">Transcription regulation</keyword>
<dbReference type="SUPFAM" id="SSF53822">
    <property type="entry name" value="Periplasmic binding protein-like I"/>
    <property type="match status" value="1"/>
</dbReference>
<reference evidence="6" key="2">
    <citation type="submission" date="2015-04" db="EMBL/GenBank/DDBJ databases">
        <title>A butyrogenic pathway from the amino acid lysine in a human gut commensal.</title>
        <authorList>
            <person name="de Vos W.M."/>
            <person name="Bui N.T.P."/>
            <person name="Plugge C.M."/>
            <person name="Ritari J."/>
        </authorList>
    </citation>
    <scope>NUCLEOTIDE SEQUENCE [LARGE SCALE GENOMIC DNA]</scope>
    <source>
        <strain evidence="6">AF211</strain>
    </source>
</reference>
<dbReference type="Gene3D" id="3.40.50.2300">
    <property type="match status" value="2"/>
</dbReference>
<keyword evidence="3" id="KW-0804">Transcription</keyword>
<keyword evidence="2" id="KW-0238">DNA-binding</keyword>
<evidence type="ECO:0000256" key="1">
    <source>
        <dbReference type="ARBA" id="ARBA00023015"/>
    </source>
</evidence>
<dbReference type="InterPro" id="IPR028082">
    <property type="entry name" value="Peripla_BP_I"/>
</dbReference>
<dbReference type="SMART" id="SM00354">
    <property type="entry name" value="HTH_LACI"/>
    <property type="match status" value="1"/>
</dbReference>
<gene>
    <name evidence="5" type="ORF">IB211_02408</name>
</gene>
<dbReference type="InterPro" id="IPR000843">
    <property type="entry name" value="HTH_LacI"/>
</dbReference>
<accession>A0A0S2W675</accession>
<dbReference type="SUPFAM" id="SSF47413">
    <property type="entry name" value="lambda repressor-like DNA-binding domains"/>
    <property type="match status" value="1"/>
</dbReference>
<evidence type="ECO:0000256" key="2">
    <source>
        <dbReference type="ARBA" id="ARBA00023125"/>
    </source>
</evidence>
<evidence type="ECO:0000313" key="6">
    <source>
        <dbReference type="Proteomes" id="UP000064844"/>
    </source>
</evidence>
<reference evidence="5 6" key="1">
    <citation type="journal article" date="2015" name="Nat. Commun.">
        <title>Production of butyrate from lysine and the Amadori product fructoselysine by a human gut commensal.</title>
        <authorList>
            <person name="Bui T.P."/>
            <person name="Ritari J."/>
            <person name="Boeren S."/>
            <person name="de Waard P."/>
            <person name="Plugge C.M."/>
            <person name="de Vos W.M."/>
        </authorList>
    </citation>
    <scope>NUCLEOTIDE SEQUENCE [LARGE SCALE GENOMIC DNA]</scope>
    <source>
        <strain evidence="5 6">AF211</strain>
    </source>
</reference>
<dbReference type="RefSeq" id="WP_058118156.1">
    <property type="nucleotide sequence ID" value="NZ_CP011307.1"/>
</dbReference>
<dbReference type="InterPro" id="IPR046335">
    <property type="entry name" value="LacI/GalR-like_sensor"/>
</dbReference>
<name>A0A0S2W675_9FIRM</name>
<dbReference type="eggNOG" id="COG1609">
    <property type="taxonomic scope" value="Bacteria"/>
</dbReference>
<dbReference type="PROSITE" id="PS00356">
    <property type="entry name" value="HTH_LACI_1"/>
    <property type="match status" value="1"/>
</dbReference>
<dbReference type="AlphaFoldDB" id="A0A0S2W675"/>
<dbReference type="EMBL" id="CP011307">
    <property type="protein sequence ID" value="ALP94799.1"/>
    <property type="molecule type" value="Genomic_DNA"/>
</dbReference>